<protein>
    <submittedName>
        <fullName evidence="1">Phosphatidylethanolamine N-methyltransferase</fullName>
    </submittedName>
</protein>
<sequence length="209" mass="23032">MTPSVNNPFFARVWPVFAAHEAEAVRALRRENLAGLSGRVLEIGAGSGTNFAYYPDAVTHVLAVEPEPRLVDIAREAAAEAPIPVVVTHETAEEIGDVEPFDAVVCSLVLCSVHDQVSVLRRLHSLLRPGGELRYLEHIASAGARGRLQQVADVTIWPRMFGNCHTHRHTERAIVEAGFEVHRARREWTLPAWAPLPVSELALGRAHRL</sequence>
<dbReference type="InterPro" id="IPR052356">
    <property type="entry name" value="Thiol_S-MT"/>
</dbReference>
<dbReference type="CDD" id="cd02440">
    <property type="entry name" value="AdoMet_MTases"/>
    <property type="match status" value="1"/>
</dbReference>
<dbReference type="GO" id="GO:0008168">
    <property type="term" value="F:methyltransferase activity"/>
    <property type="evidence" value="ECO:0007669"/>
    <property type="project" value="UniProtKB-KW"/>
</dbReference>
<proteinExistence type="predicted"/>
<keyword evidence="1" id="KW-0489">Methyltransferase</keyword>
<dbReference type="Proteomes" id="UP000051677">
    <property type="component" value="Unassembled WGS sequence"/>
</dbReference>
<name>A0A0Q2UHP9_MYCGO</name>
<dbReference type="SUPFAM" id="SSF53335">
    <property type="entry name" value="S-adenosyl-L-methionine-dependent methyltransferases"/>
    <property type="match status" value="1"/>
</dbReference>
<accession>A0A0Q2UHP9</accession>
<organism evidence="1 2">
    <name type="scientific">Mycobacterium gordonae</name>
    <dbReference type="NCBI Taxonomy" id="1778"/>
    <lineage>
        <taxon>Bacteria</taxon>
        <taxon>Bacillati</taxon>
        <taxon>Actinomycetota</taxon>
        <taxon>Actinomycetes</taxon>
        <taxon>Mycobacteriales</taxon>
        <taxon>Mycobacteriaceae</taxon>
        <taxon>Mycobacterium</taxon>
    </lineage>
</organism>
<dbReference type="InterPro" id="IPR029063">
    <property type="entry name" value="SAM-dependent_MTases_sf"/>
</dbReference>
<dbReference type="GO" id="GO:0032259">
    <property type="term" value="P:methylation"/>
    <property type="evidence" value="ECO:0007669"/>
    <property type="project" value="UniProtKB-KW"/>
</dbReference>
<keyword evidence="1" id="KW-0808">Transferase</keyword>
<dbReference type="PANTHER" id="PTHR45036">
    <property type="entry name" value="METHYLTRANSFERASE LIKE 7B"/>
    <property type="match status" value="1"/>
</dbReference>
<dbReference type="AlphaFoldDB" id="A0A0Q2UHP9"/>
<evidence type="ECO:0000313" key="2">
    <source>
        <dbReference type="Proteomes" id="UP000051677"/>
    </source>
</evidence>
<dbReference type="RefSeq" id="WP_055576830.1">
    <property type="nucleotide sequence ID" value="NZ_LKTM01000033.1"/>
</dbReference>
<dbReference type="EMBL" id="LKTM01000033">
    <property type="protein sequence ID" value="KQH80296.1"/>
    <property type="molecule type" value="Genomic_DNA"/>
</dbReference>
<reference evidence="1 2" key="1">
    <citation type="submission" date="2015-10" db="EMBL/GenBank/DDBJ databases">
        <title>Mycobacterium gordonae draft genome assembly.</title>
        <authorList>
            <person name="Ustinova V."/>
            <person name="Smirnova T."/>
            <person name="Blagodatskikh K."/>
            <person name="Varlamov D."/>
            <person name="Larionova E."/>
            <person name="Chernousova L."/>
        </authorList>
    </citation>
    <scope>NUCLEOTIDE SEQUENCE [LARGE SCALE GENOMIC DNA]</scope>
    <source>
        <strain evidence="1 2">CTRI 14-8773</strain>
    </source>
</reference>
<dbReference type="OrthoDB" id="65624at2"/>
<comment type="caution">
    <text evidence="1">The sequence shown here is derived from an EMBL/GenBank/DDBJ whole genome shotgun (WGS) entry which is preliminary data.</text>
</comment>
<evidence type="ECO:0000313" key="1">
    <source>
        <dbReference type="EMBL" id="KQH80296.1"/>
    </source>
</evidence>
<dbReference type="Pfam" id="PF13489">
    <property type="entry name" value="Methyltransf_23"/>
    <property type="match status" value="1"/>
</dbReference>
<gene>
    <name evidence="1" type="ORF">AO501_28980</name>
</gene>
<dbReference type="Gene3D" id="3.40.50.150">
    <property type="entry name" value="Vaccinia Virus protein VP39"/>
    <property type="match status" value="1"/>
</dbReference>
<dbReference type="STRING" id="1778.A9W97_10210"/>
<dbReference type="PANTHER" id="PTHR45036:SF1">
    <property type="entry name" value="METHYLTRANSFERASE LIKE 7A"/>
    <property type="match status" value="1"/>
</dbReference>